<protein>
    <submittedName>
        <fullName evidence="2">CoA-binding protein</fullName>
    </submittedName>
</protein>
<dbReference type="PANTHER" id="PTHR33303">
    <property type="entry name" value="CYTOPLASMIC PROTEIN-RELATED"/>
    <property type="match status" value="1"/>
</dbReference>
<dbReference type="RefSeq" id="WP_063634856.1">
    <property type="nucleotide sequence ID" value="NZ_CP015285.1"/>
</dbReference>
<dbReference type="SUPFAM" id="SSF51735">
    <property type="entry name" value="NAD(P)-binding Rossmann-fold domains"/>
    <property type="match status" value="1"/>
</dbReference>
<dbReference type="Pfam" id="PF13380">
    <property type="entry name" value="CoA_binding_2"/>
    <property type="match status" value="1"/>
</dbReference>
<accession>A0A168Y5X9</accession>
<dbReference type="AlphaFoldDB" id="A0A168Y5X9"/>
<dbReference type="InterPro" id="IPR036291">
    <property type="entry name" value="NAD(P)-bd_dom_sf"/>
</dbReference>
<evidence type="ECO:0000313" key="2">
    <source>
        <dbReference type="EMBL" id="ANC91761.1"/>
    </source>
</evidence>
<keyword evidence="3" id="KW-1185">Reference proteome</keyword>
<dbReference type="EMBL" id="CP015285">
    <property type="protein sequence ID" value="ANC91761.1"/>
    <property type="molecule type" value="Genomic_DNA"/>
</dbReference>
<dbReference type="KEGG" id="ahu:A6A40_07480"/>
<dbReference type="Proteomes" id="UP000077405">
    <property type="component" value="Chromosome"/>
</dbReference>
<sequence length="173" mass="18472">MSAQGITEPADYTDAFLRGVLDGTKSIAVVGASADPVKASFFVMKYLRDKGYTVIPVNPKMAGQTILGLPVYASLKDLPEPPDMVDVFRNSAAAGGVTDEAIAAGAKVVWMQLGVRNDEAAARAQSAGLTVVMDRCPKMEIQRLYGEIGRIGVNSNLLVTRRLAPTKSFKKLI</sequence>
<reference evidence="2 3" key="1">
    <citation type="journal article" date="2013" name="Int. J. Syst. Evol. Microbiol.">
        <title>Azospirillum humicireducens sp. nov., a nitrogen-fixing bacterium isolated from a microbial fuel cell.</title>
        <authorList>
            <person name="Zhou S."/>
            <person name="Han L."/>
            <person name="Wang Y."/>
            <person name="Yang G."/>
            <person name="Zhuang L."/>
            <person name="Hu P."/>
        </authorList>
    </citation>
    <scope>NUCLEOTIDE SEQUENCE [LARGE SCALE GENOMIC DNA]</scope>
    <source>
        <strain evidence="2 3">SgZ-5</strain>
    </source>
</reference>
<gene>
    <name evidence="2" type="ORF">A6A40_07480</name>
</gene>
<dbReference type="STRING" id="1226968.A6A40_07480"/>
<proteinExistence type="predicted"/>
<dbReference type="PANTHER" id="PTHR33303:SF2">
    <property type="entry name" value="COA-BINDING DOMAIN-CONTAINING PROTEIN"/>
    <property type="match status" value="1"/>
</dbReference>
<dbReference type="Gene3D" id="3.40.50.720">
    <property type="entry name" value="NAD(P)-binding Rossmann-like Domain"/>
    <property type="match status" value="1"/>
</dbReference>
<dbReference type="SMART" id="SM00881">
    <property type="entry name" value="CoA_binding"/>
    <property type="match status" value="1"/>
</dbReference>
<feature type="domain" description="CoA-binding" evidence="1">
    <location>
        <begin position="20"/>
        <end position="115"/>
    </location>
</feature>
<dbReference type="InterPro" id="IPR003781">
    <property type="entry name" value="CoA-bd"/>
</dbReference>
<evidence type="ECO:0000313" key="3">
    <source>
        <dbReference type="Proteomes" id="UP000077405"/>
    </source>
</evidence>
<name>A0A168Y5X9_9PROT</name>
<dbReference type="OrthoDB" id="9804695at2"/>
<organism evidence="2 3">
    <name type="scientific">Azospirillum humicireducens</name>
    <dbReference type="NCBI Taxonomy" id="1226968"/>
    <lineage>
        <taxon>Bacteria</taxon>
        <taxon>Pseudomonadati</taxon>
        <taxon>Pseudomonadota</taxon>
        <taxon>Alphaproteobacteria</taxon>
        <taxon>Rhodospirillales</taxon>
        <taxon>Azospirillaceae</taxon>
        <taxon>Azospirillum</taxon>
    </lineage>
</organism>
<evidence type="ECO:0000259" key="1">
    <source>
        <dbReference type="SMART" id="SM00881"/>
    </source>
</evidence>